<dbReference type="Proteomes" id="UP000827872">
    <property type="component" value="Linkage Group LG12"/>
</dbReference>
<proteinExistence type="predicted"/>
<keyword evidence="2" id="KW-1185">Reference proteome</keyword>
<accession>A0ACB8EZP7</accession>
<dbReference type="EMBL" id="CM037625">
    <property type="protein sequence ID" value="KAH7998416.1"/>
    <property type="molecule type" value="Genomic_DNA"/>
</dbReference>
<comment type="caution">
    <text evidence="1">The sequence shown here is derived from an EMBL/GenBank/DDBJ whole genome shotgun (WGS) entry which is preliminary data.</text>
</comment>
<name>A0ACB8EZP7_9SAUR</name>
<organism evidence="1 2">
    <name type="scientific">Sphaerodactylus townsendi</name>
    <dbReference type="NCBI Taxonomy" id="933632"/>
    <lineage>
        <taxon>Eukaryota</taxon>
        <taxon>Metazoa</taxon>
        <taxon>Chordata</taxon>
        <taxon>Craniata</taxon>
        <taxon>Vertebrata</taxon>
        <taxon>Euteleostomi</taxon>
        <taxon>Lepidosauria</taxon>
        <taxon>Squamata</taxon>
        <taxon>Bifurcata</taxon>
        <taxon>Gekkota</taxon>
        <taxon>Sphaerodactylidae</taxon>
        <taxon>Sphaerodactylus</taxon>
    </lineage>
</organism>
<protein>
    <submittedName>
        <fullName evidence="1">Uncharacterized protein</fullName>
    </submittedName>
</protein>
<sequence>MNTVSFQNPEEESKVIPLDSSDRQSWNSSKLGSESDPAADDCFGAGKTGKHEAQESSSLMSLSNENGAVVLDSRSEQVLESGELVEAGSLGERELAIKLFSGCWMYHWLSSSGVQWRRLEVNLTMES</sequence>
<evidence type="ECO:0000313" key="1">
    <source>
        <dbReference type="EMBL" id="KAH7998416.1"/>
    </source>
</evidence>
<evidence type="ECO:0000313" key="2">
    <source>
        <dbReference type="Proteomes" id="UP000827872"/>
    </source>
</evidence>
<reference evidence="1" key="1">
    <citation type="submission" date="2021-08" db="EMBL/GenBank/DDBJ databases">
        <title>The first chromosome-level gecko genome reveals the dynamic sex chromosomes of Neotropical dwarf geckos (Sphaerodactylidae: Sphaerodactylus).</title>
        <authorList>
            <person name="Pinto B.J."/>
            <person name="Keating S.E."/>
            <person name="Gamble T."/>
        </authorList>
    </citation>
    <scope>NUCLEOTIDE SEQUENCE</scope>
    <source>
        <strain evidence="1">TG3544</strain>
    </source>
</reference>
<gene>
    <name evidence="1" type="ORF">K3G42_016650</name>
</gene>